<accession>A0A3B0ZBL1</accession>
<keyword evidence="6" id="KW-0732">Signal</keyword>
<keyword evidence="7" id="KW-0406">Ion transport</keyword>
<keyword evidence="8" id="KW-0626">Porin</keyword>
<dbReference type="Pfam" id="PF13609">
    <property type="entry name" value="Porin_4"/>
    <property type="match status" value="1"/>
</dbReference>
<reference evidence="12" key="1">
    <citation type="submission" date="2018-06" db="EMBL/GenBank/DDBJ databases">
        <authorList>
            <person name="Zhirakovskaya E."/>
        </authorList>
    </citation>
    <scope>NUCLEOTIDE SEQUENCE</scope>
</reference>
<evidence type="ECO:0000259" key="11">
    <source>
        <dbReference type="Pfam" id="PF13609"/>
    </source>
</evidence>
<dbReference type="EMBL" id="UOFK01000165">
    <property type="protein sequence ID" value="VAW78774.1"/>
    <property type="molecule type" value="Genomic_DNA"/>
</dbReference>
<dbReference type="GO" id="GO:0046930">
    <property type="term" value="C:pore complex"/>
    <property type="evidence" value="ECO:0007669"/>
    <property type="project" value="UniProtKB-KW"/>
</dbReference>
<dbReference type="AlphaFoldDB" id="A0A3B0ZBL1"/>
<keyword evidence="5" id="KW-0812">Transmembrane</keyword>
<keyword evidence="10" id="KW-0998">Cell outer membrane</keyword>
<evidence type="ECO:0000313" key="12">
    <source>
        <dbReference type="EMBL" id="VAW78774.1"/>
    </source>
</evidence>
<gene>
    <name evidence="12" type="ORF">MNBD_GAMMA13-467</name>
</gene>
<evidence type="ECO:0000256" key="3">
    <source>
        <dbReference type="ARBA" id="ARBA00022448"/>
    </source>
</evidence>
<evidence type="ECO:0000256" key="9">
    <source>
        <dbReference type="ARBA" id="ARBA00023136"/>
    </source>
</evidence>
<dbReference type="PANTHER" id="PTHR34501">
    <property type="entry name" value="PROTEIN YDDL-RELATED"/>
    <property type="match status" value="1"/>
</dbReference>
<protein>
    <recommendedName>
        <fullName evidence="11">Porin domain-containing protein</fullName>
    </recommendedName>
</protein>
<evidence type="ECO:0000256" key="4">
    <source>
        <dbReference type="ARBA" id="ARBA00022452"/>
    </source>
</evidence>
<comment type="subunit">
    <text evidence="2">Homotrimer.</text>
</comment>
<evidence type="ECO:0000256" key="5">
    <source>
        <dbReference type="ARBA" id="ARBA00022692"/>
    </source>
</evidence>
<keyword evidence="4" id="KW-1134">Transmembrane beta strand</keyword>
<dbReference type="InterPro" id="IPR023614">
    <property type="entry name" value="Porin_dom_sf"/>
</dbReference>
<evidence type="ECO:0000256" key="10">
    <source>
        <dbReference type="ARBA" id="ARBA00023237"/>
    </source>
</evidence>
<evidence type="ECO:0000256" key="2">
    <source>
        <dbReference type="ARBA" id="ARBA00011233"/>
    </source>
</evidence>
<keyword evidence="9" id="KW-0472">Membrane</keyword>
<sequence length="351" mass="37863">MNKKLIATAMGLIMAGGMGLANADVKLYGQITLELDAVDSDAAGFQDDINMNSNTSSFGVKGSEDLGNGLSAFFKLEFQVDPTERAKNITDRDQYIGLKMERFGKLLFGTASTAYKAPGSKIDAFYRTNLQSRQIGLQSNLHSGAGEEGEGRGENMVRYDSPSFGGVKVIGTYQFDNGKDDGEDDDPYSLGVQFKGGGFFAAASYISTQQSDDNAAAQLLGKYTLGGLEFHTIYEFDLGLITAQRSNGLADSTTGDRAGTANDDGADIWSLGVTYTIGNNLVAFDYGQGDDSKGKDGVANTADDLEDYAVWRLAAYHKFSKRTRVFAGYANTDYDEKGEDDIFTLGMRHSF</sequence>
<dbReference type="InterPro" id="IPR002299">
    <property type="entry name" value="Porin_Neis"/>
</dbReference>
<dbReference type="Gene3D" id="2.40.160.10">
    <property type="entry name" value="Porin"/>
    <property type="match status" value="1"/>
</dbReference>
<name>A0A3B0ZBL1_9ZZZZ</name>
<feature type="domain" description="Porin" evidence="11">
    <location>
        <begin position="19"/>
        <end position="336"/>
    </location>
</feature>
<proteinExistence type="predicted"/>
<evidence type="ECO:0000256" key="7">
    <source>
        <dbReference type="ARBA" id="ARBA00023065"/>
    </source>
</evidence>
<comment type="subcellular location">
    <subcellularLocation>
        <location evidence="1">Membrane</location>
        <topology evidence="1">Multi-pass membrane protein</topology>
    </subcellularLocation>
</comment>
<dbReference type="GO" id="GO:0006811">
    <property type="term" value="P:monoatomic ion transport"/>
    <property type="evidence" value="ECO:0007669"/>
    <property type="project" value="UniProtKB-KW"/>
</dbReference>
<evidence type="ECO:0000256" key="1">
    <source>
        <dbReference type="ARBA" id="ARBA00004141"/>
    </source>
</evidence>
<dbReference type="SUPFAM" id="SSF56935">
    <property type="entry name" value="Porins"/>
    <property type="match status" value="1"/>
</dbReference>
<dbReference type="CDD" id="cd00342">
    <property type="entry name" value="gram_neg_porins"/>
    <property type="match status" value="1"/>
</dbReference>
<dbReference type="PRINTS" id="PR00184">
    <property type="entry name" value="NEISSPPORIN"/>
</dbReference>
<evidence type="ECO:0000256" key="8">
    <source>
        <dbReference type="ARBA" id="ARBA00023114"/>
    </source>
</evidence>
<dbReference type="PANTHER" id="PTHR34501:SF9">
    <property type="entry name" value="MAJOR OUTER MEMBRANE PROTEIN P.IA"/>
    <property type="match status" value="1"/>
</dbReference>
<evidence type="ECO:0000256" key="6">
    <source>
        <dbReference type="ARBA" id="ARBA00022729"/>
    </source>
</evidence>
<organism evidence="12">
    <name type="scientific">hydrothermal vent metagenome</name>
    <dbReference type="NCBI Taxonomy" id="652676"/>
    <lineage>
        <taxon>unclassified sequences</taxon>
        <taxon>metagenomes</taxon>
        <taxon>ecological metagenomes</taxon>
    </lineage>
</organism>
<dbReference type="GO" id="GO:0015288">
    <property type="term" value="F:porin activity"/>
    <property type="evidence" value="ECO:0007669"/>
    <property type="project" value="UniProtKB-KW"/>
</dbReference>
<keyword evidence="3" id="KW-0813">Transport</keyword>
<dbReference type="InterPro" id="IPR033900">
    <property type="entry name" value="Gram_neg_porin_domain"/>
</dbReference>
<dbReference type="InterPro" id="IPR050298">
    <property type="entry name" value="Gram-neg_bact_OMP"/>
</dbReference>